<gene>
    <name evidence="3" type="ORF">FJTKL_13017</name>
</gene>
<reference evidence="3 4" key="1">
    <citation type="submission" date="2024-03" db="EMBL/GenBank/DDBJ databases">
        <title>A high-quality draft genome sequence of Diaporthe vaccinii, a causative agent of upright dieback and viscid rot disease in cranberry plants.</title>
        <authorList>
            <person name="Sarrasin M."/>
            <person name="Lang B.F."/>
            <person name="Burger G."/>
        </authorList>
    </citation>
    <scope>NUCLEOTIDE SEQUENCE [LARGE SCALE GENOMIC DNA]</scope>
    <source>
        <strain evidence="3 4">IS7</strain>
    </source>
</reference>
<protein>
    <recommendedName>
        <fullName evidence="5">DUF1275 domain-containing protein</fullName>
    </recommendedName>
</protein>
<dbReference type="EMBL" id="JBAWTH010000070">
    <property type="protein sequence ID" value="KAL2280074.1"/>
    <property type="molecule type" value="Genomic_DNA"/>
</dbReference>
<keyword evidence="2" id="KW-1133">Transmembrane helix</keyword>
<keyword evidence="2" id="KW-0812">Transmembrane</keyword>
<organism evidence="3 4">
    <name type="scientific">Diaporthe vaccinii</name>
    <dbReference type="NCBI Taxonomy" id="105482"/>
    <lineage>
        <taxon>Eukaryota</taxon>
        <taxon>Fungi</taxon>
        <taxon>Dikarya</taxon>
        <taxon>Ascomycota</taxon>
        <taxon>Pezizomycotina</taxon>
        <taxon>Sordariomycetes</taxon>
        <taxon>Sordariomycetidae</taxon>
        <taxon>Diaporthales</taxon>
        <taxon>Diaporthaceae</taxon>
        <taxon>Diaporthe</taxon>
        <taxon>Diaporthe eres species complex</taxon>
    </lineage>
</organism>
<accession>A0ABR4ECF2</accession>
<feature type="transmembrane region" description="Helical" evidence="2">
    <location>
        <begin position="298"/>
        <end position="320"/>
    </location>
</feature>
<feature type="transmembrane region" description="Helical" evidence="2">
    <location>
        <begin position="276"/>
        <end position="292"/>
    </location>
</feature>
<evidence type="ECO:0000256" key="1">
    <source>
        <dbReference type="SAM" id="MobiDB-lite"/>
    </source>
</evidence>
<dbReference type="PANTHER" id="PTHR37488">
    <property type="entry name" value="DUF1275 DOMAIN-CONTAINING PROTEIN"/>
    <property type="match status" value="1"/>
</dbReference>
<comment type="caution">
    <text evidence="3">The sequence shown here is derived from an EMBL/GenBank/DDBJ whole genome shotgun (WGS) entry which is preliminary data.</text>
</comment>
<keyword evidence="4" id="KW-1185">Reference proteome</keyword>
<feature type="compositionally biased region" description="Basic residues" evidence="1">
    <location>
        <begin position="1"/>
        <end position="12"/>
    </location>
</feature>
<sequence>MLCRPPRSRLGKPGHNWGPPTMSQTPAKPSSASQATTATPSHSQRAQHSDHRVATAATPPPQRQNKRHRRLRRLRAHVARPVDLAHCDIPAVLCCLASGLCDASAFAAWGCFVSMQTGNSVFLCLGASQLPAGGEPYGWAKSLISIAAFVAGSLCWAQASRRAGPTRRATLAGSFAVQVTFTAVAAALVQAGVVPSSITSSSGSSGSSAPGERDSQEFLERVPVALLAFQSAGQLSTAQLVGVGEVPTVVLTSVYHGLAADAGFFRRRNVHRDRRIAGVIAFFAGAISGGWLERSRGGIAAALWISAAVKLGITASWLFWKAEKTGDG</sequence>
<feature type="region of interest" description="Disordered" evidence="1">
    <location>
        <begin position="1"/>
        <end position="70"/>
    </location>
</feature>
<name>A0ABR4ECF2_9PEZI</name>
<proteinExistence type="predicted"/>
<dbReference type="InterPro" id="IPR010699">
    <property type="entry name" value="DUF1275"/>
</dbReference>
<feature type="compositionally biased region" description="Low complexity" evidence="1">
    <location>
        <begin position="23"/>
        <end position="44"/>
    </location>
</feature>
<evidence type="ECO:0000313" key="4">
    <source>
        <dbReference type="Proteomes" id="UP001600888"/>
    </source>
</evidence>
<keyword evidence="2" id="KW-0472">Membrane</keyword>
<dbReference type="Proteomes" id="UP001600888">
    <property type="component" value="Unassembled WGS sequence"/>
</dbReference>
<evidence type="ECO:0000313" key="3">
    <source>
        <dbReference type="EMBL" id="KAL2280074.1"/>
    </source>
</evidence>
<evidence type="ECO:0008006" key="5">
    <source>
        <dbReference type="Google" id="ProtNLM"/>
    </source>
</evidence>
<dbReference type="Pfam" id="PF06912">
    <property type="entry name" value="DUF1275"/>
    <property type="match status" value="1"/>
</dbReference>
<dbReference type="PANTHER" id="PTHR37488:SF8">
    <property type="entry name" value="DUF1275 DOMAIN PROTEIN (AFU_ORTHOLOGUE AFUA_5G13060)"/>
    <property type="match status" value="1"/>
</dbReference>
<evidence type="ECO:0000256" key="2">
    <source>
        <dbReference type="SAM" id="Phobius"/>
    </source>
</evidence>